<protein>
    <submittedName>
        <fullName evidence="2">Uncharacterized protein</fullName>
    </submittedName>
</protein>
<evidence type="ECO:0000313" key="2">
    <source>
        <dbReference type="EMBL" id="MCG2624846.1"/>
    </source>
</evidence>
<dbReference type="RefSeq" id="WP_237827294.1">
    <property type="nucleotide sequence ID" value="NZ_JAKLTQ010000033.1"/>
</dbReference>
<dbReference type="Proteomes" id="UP001165368">
    <property type="component" value="Unassembled WGS sequence"/>
</dbReference>
<reference evidence="2" key="1">
    <citation type="submission" date="2022-01" db="EMBL/GenBank/DDBJ databases">
        <authorList>
            <person name="Jo J.-H."/>
            <person name="Im W.-T."/>
        </authorList>
    </citation>
    <scope>NUCLEOTIDE SEQUENCE</scope>
    <source>
        <strain evidence="2">I2-34</strain>
    </source>
</reference>
<accession>A0ABS9LE48</accession>
<keyword evidence="3" id="KW-1185">Reference proteome</keyword>
<feature type="transmembrane region" description="Helical" evidence="1">
    <location>
        <begin position="49"/>
        <end position="69"/>
    </location>
</feature>
<feature type="transmembrane region" description="Helical" evidence="1">
    <location>
        <begin position="76"/>
        <end position="101"/>
    </location>
</feature>
<keyword evidence="1" id="KW-0812">Transmembrane</keyword>
<sequence length="107" mass="11133">MASSSIYSGSSGREEGAHPWWAVALGVVGLLLHGGSALLYVSASLIAPLYGVFVLQLVWIILLVAGLHLMRRSPPLTLIVPAASLAALVVLAWFGGTFLGWGPAMHG</sequence>
<proteinExistence type="predicted"/>
<keyword evidence="1" id="KW-1133">Transmembrane helix</keyword>
<dbReference type="EMBL" id="JAKLTQ010000033">
    <property type="protein sequence ID" value="MCG2624846.1"/>
    <property type="molecule type" value="Genomic_DNA"/>
</dbReference>
<comment type="caution">
    <text evidence="2">The sequence shown here is derived from an EMBL/GenBank/DDBJ whole genome shotgun (WGS) entry which is preliminary data.</text>
</comment>
<evidence type="ECO:0000313" key="3">
    <source>
        <dbReference type="Proteomes" id="UP001165368"/>
    </source>
</evidence>
<evidence type="ECO:0000256" key="1">
    <source>
        <dbReference type="SAM" id="Phobius"/>
    </source>
</evidence>
<gene>
    <name evidence="2" type="ORF">LVY72_23430</name>
</gene>
<organism evidence="2 3">
    <name type="scientific">Arthrobacter hankyongi</name>
    <dbReference type="NCBI Taxonomy" id="2904801"/>
    <lineage>
        <taxon>Bacteria</taxon>
        <taxon>Bacillati</taxon>
        <taxon>Actinomycetota</taxon>
        <taxon>Actinomycetes</taxon>
        <taxon>Micrococcales</taxon>
        <taxon>Micrococcaceae</taxon>
        <taxon>Arthrobacter</taxon>
    </lineage>
</organism>
<name>A0ABS9LE48_9MICC</name>
<keyword evidence="1" id="KW-0472">Membrane</keyword>
<feature type="transmembrane region" description="Helical" evidence="1">
    <location>
        <begin position="20"/>
        <end position="43"/>
    </location>
</feature>